<dbReference type="EMBL" id="QPMK01000027">
    <property type="protein sequence ID" value="RDD64186.1"/>
    <property type="molecule type" value="Genomic_DNA"/>
</dbReference>
<keyword evidence="2" id="KW-1185">Reference proteome</keyword>
<gene>
    <name evidence="1" type="ORF">DU478_21470</name>
</gene>
<dbReference type="Proteomes" id="UP000253977">
    <property type="component" value="Unassembled WGS sequence"/>
</dbReference>
<name>A0A369TMM2_9RHOB</name>
<organism evidence="1 2">
    <name type="scientific">Thalassococcus profundi</name>
    <dbReference type="NCBI Taxonomy" id="2282382"/>
    <lineage>
        <taxon>Bacteria</taxon>
        <taxon>Pseudomonadati</taxon>
        <taxon>Pseudomonadota</taxon>
        <taxon>Alphaproteobacteria</taxon>
        <taxon>Rhodobacterales</taxon>
        <taxon>Roseobacteraceae</taxon>
        <taxon>Thalassococcus</taxon>
    </lineage>
</organism>
<proteinExistence type="predicted"/>
<sequence>MGKSFPELQEHQARIEKALDTAKPEAVAQGKALLSANCEQYIEAQGFDAEKLLGIIAAKHQASETISYKELYETCHRTSGKWGKEIGMAAARFCTGAASIWGWANGHPGMNDAVVNGQTDKRGNGAATMDYLKN</sequence>
<accession>A0A369TMM2</accession>
<evidence type="ECO:0000313" key="1">
    <source>
        <dbReference type="EMBL" id="RDD64186.1"/>
    </source>
</evidence>
<evidence type="ECO:0000313" key="2">
    <source>
        <dbReference type="Proteomes" id="UP000253977"/>
    </source>
</evidence>
<protein>
    <submittedName>
        <fullName evidence="1">Uncharacterized protein</fullName>
    </submittedName>
</protein>
<comment type="caution">
    <text evidence="1">The sequence shown here is derived from an EMBL/GenBank/DDBJ whole genome shotgun (WGS) entry which is preliminary data.</text>
</comment>
<reference evidence="1 2" key="1">
    <citation type="submission" date="2018-07" db="EMBL/GenBank/DDBJ databases">
        <title>Thalassococcus profundi sp. nov., a marine bacterium isolated from deep seawater of Okinawa Trough.</title>
        <authorList>
            <person name="Yu M."/>
        </authorList>
    </citation>
    <scope>NUCLEOTIDE SEQUENCE [LARGE SCALE GENOMIC DNA]</scope>
    <source>
        <strain evidence="1 2">WRAS1</strain>
    </source>
</reference>
<dbReference type="AlphaFoldDB" id="A0A369TMM2"/>